<keyword evidence="2" id="KW-1185">Reference proteome</keyword>
<dbReference type="AlphaFoldDB" id="A0A061EV44"/>
<gene>
    <name evidence="1" type="ORF">TCM_024279</name>
</gene>
<reference evidence="1 2" key="1">
    <citation type="journal article" date="2013" name="Genome Biol.">
        <title>The genome sequence of the most widely cultivated cacao type and its use to identify candidate genes regulating pod color.</title>
        <authorList>
            <person name="Motamayor J.C."/>
            <person name="Mockaitis K."/>
            <person name="Schmutz J."/>
            <person name="Haiminen N."/>
            <person name="Iii D.L."/>
            <person name="Cornejo O."/>
            <person name="Findley S.D."/>
            <person name="Zheng P."/>
            <person name="Utro F."/>
            <person name="Royaert S."/>
            <person name="Saski C."/>
            <person name="Jenkins J."/>
            <person name="Podicheti R."/>
            <person name="Zhao M."/>
            <person name="Scheffler B.E."/>
            <person name="Stack J.C."/>
            <person name="Feltus F.A."/>
            <person name="Mustiga G.M."/>
            <person name="Amores F."/>
            <person name="Phillips W."/>
            <person name="Marelli J.P."/>
            <person name="May G.D."/>
            <person name="Shapiro H."/>
            <person name="Ma J."/>
            <person name="Bustamante C.D."/>
            <person name="Schnell R.J."/>
            <person name="Main D."/>
            <person name="Gilbert D."/>
            <person name="Parida L."/>
            <person name="Kuhn D.N."/>
        </authorList>
    </citation>
    <scope>NUCLEOTIDE SEQUENCE [LARGE SCALE GENOMIC DNA]</scope>
    <source>
        <strain evidence="2">cv. Matina 1-6</strain>
    </source>
</reference>
<dbReference type="HOGENOM" id="CLU_2214769_0_0_1"/>
<evidence type="ECO:0000313" key="2">
    <source>
        <dbReference type="Proteomes" id="UP000026915"/>
    </source>
</evidence>
<dbReference type="InParanoid" id="A0A061EV44"/>
<organism evidence="1 2">
    <name type="scientific">Theobroma cacao</name>
    <name type="common">Cacao</name>
    <name type="synonym">Cocoa</name>
    <dbReference type="NCBI Taxonomy" id="3641"/>
    <lineage>
        <taxon>Eukaryota</taxon>
        <taxon>Viridiplantae</taxon>
        <taxon>Streptophyta</taxon>
        <taxon>Embryophyta</taxon>
        <taxon>Tracheophyta</taxon>
        <taxon>Spermatophyta</taxon>
        <taxon>Magnoliopsida</taxon>
        <taxon>eudicotyledons</taxon>
        <taxon>Gunneridae</taxon>
        <taxon>Pentapetalae</taxon>
        <taxon>rosids</taxon>
        <taxon>malvids</taxon>
        <taxon>Malvales</taxon>
        <taxon>Malvaceae</taxon>
        <taxon>Byttnerioideae</taxon>
        <taxon>Theobroma</taxon>
    </lineage>
</organism>
<evidence type="ECO:0000313" key="1">
    <source>
        <dbReference type="EMBL" id="EOY08970.1"/>
    </source>
</evidence>
<sequence length="107" mass="12217">MWHVTHIRLARPISTFPSPSELSSSLSQKLNHTINFITLIYPLYLWQGKKPKYFWVKKRRIYPSRAFWRRKMQGKGEPASSQLGVARGRRVVAAMAAAPVAAPKAAR</sequence>
<protein>
    <submittedName>
        <fullName evidence="1">Uncharacterized protein</fullName>
    </submittedName>
</protein>
<proteinExistence type="predicted"/>
<dbReference type="Gramene" id="EOY08970">
    <property type="protein sequence ID" value="EOY08970"/>
    <property type="gene ID" value="TCM_024279"/>
</dbReference>
<name>A0A061EV44_THECC</name>
<accession>A0A061EV44</accession>
<dbReference type="Proteomes" id="UP000026915">
    <property type="component" value="Chromosome 5"/>
</dbReference>
<dbReference type="EMBL" id="CM001883">
    <property type="protein sequence ID" value="EOY08970.1"/>
    <property type="molecule type" value="Genomic_DNA"/>
</dbReference>